<dbReference type="InterPro" id="IPR000390">
    <property type="entry name" value="Small_drug/metabolite_transptr"/>
</dbReference>
<dbReference type="GO" id="GO:0005886">
    <property type="term" value="C:plasma membrane"/>
    <property type="evidence" value="ECO:0007669"/>
    <property type="project" value="UniProtKB-SubCell"/>
</dbReference>
<organism evidence="8 9">
    <name type="scientific">Elioraea tepida</name>
    <dbReference type="NCBI Taxonomy" id="2843330"/>
    <lineage>
        <taxon>Bacteria</taxon>
        <taxon>Pseudomonadati</taxon>
        <taxon>Pseudomonadota</taxon>
        <taxon>Alphaproteobacteria</taxon>
        <taxon>Acetobacterales</taxon>
        <taxon>Elioraeaceae</taxon>
        <taxon>Elioraea</taxon>
    </lineage>
</organism>
<reference evidence="8" key="1">
    <citation type="submission" date="2021-06" db="EMBL/GenBank/DDBJ databases">
        <title>Elioraea tepida, sp. nov., a moderately thermophilic aerobic anoxygenic phototrophic bacterium isolated from an alkaline siliceous hot spring mat community in Yellowstone National Park, WY, USA.</title>
        <authorList>
            <person name="Saini M.K."/>
            <person name="Yoshida S."/>
            <person name="Sebastian A."/>
            <person name="Hirose S."/>
            <person name="Hara E."/>
            <person name="Tamaki H."/>
            <person name="Soulier N.T."/>
            <person name="Albert I."/>
            <person name="Hanada S."/>
            <person name="Bryant D.A."/>
            <person name="Tank M."/>
        </authorList>
    </citation>
    <scope>NUCLEOTIDE SEQUENCE</scope>
    <source>
        <strain evidence="8">MS-P2</strain>
    </source>
</reference>
<name>A0A975YJE0_9PROT</name>
<evidence type="ECO:0000313" key="9">
    <source>
        <dbReference type="Proteomes" id="UP000694001"/>
    </source>
</evidence>
<comment type="subcellular location">
    <subcellularLocation>
        <location evidence="1">Cell membrane</location>
        <topology evidence="1">Multi-pass membrane protein</topology>
    </subcellularLocation>
</comment>
<dbReference type="GO" id="GO:0022857">
    <property type="term" value="F:transmembrane transporter activity"/>
    <property type="evidence" value="ECO:0007669"/>
    <property type="project" value="InterPro"/>
</dbReference>
<keyword evidence="5 6" id="KW-0472">Membrane</keyword>
<dbReference type="AlphaFoldDB" id="A0A975YJE0"/>
<evidence type="ECO:0000256" key="4">
    <source>
        <dbReference type="ARBA" id="ARBA00022989"/>
    </source>
</evidence>
<dbReference type="Proteomes" id="UP000694001">
    <property type="component" value="Chromosome"/>
</dbReference>
<keyword evidence="2" id="KW-1003">Cell membrane</keyword>
<feature type="transmembrane region" description="Helical" evidence="6">
    <location>
        <begin position="68"/>
        <end position="88"/>
    </location>
</feature>
<dbReference type="InterPro" id="IPR000620">
    <property type="entry name" value="EamA_dom"/>
</dbReference>
<evidence type="ECO:0000256" key="2">
    <source>
        <dbReference type="ARBA" id="ARBA00022475"/>
    </source>
</evidence>
<evidence type="ECO:0000256" key="6">
    <source>
        <dbReference type="SAM" id="Phobius"/>
    </source>
</evidence>
<evidence type="ECO:0000256" key="5">
    <source>
        <dbReference type="ARBA" id="ARBA00023136"/>
    </source>
</evidence>
<dbReference type="KEGG" id="elio:KO353_15215"/>
<evidence type="ECO:0000313" key="8">
    <source>
        <dbReference type="EMBL" id="QXM24564.1"/>
    </source>
</evidence>
<feature type="domain" description="EamA" evidence="7">
    <location>
        <begin position="7"/>
        <end position="111"/>
    </location>
</feature>
<dbReference type="Pfam" id="PF00892">
    <property type="entry name" value="EamA"/>
    <property type="match status" value="1"/>
</dbReference>
<dbReference type="GO" id="GO:0009245">
    <property type="term" value="P:lipid A biosynthetic process"/>
    <property type="evidence" value="ECO:0007669"/>
    <property type="project" value="UniProtKB-KW"/>
</dbReference>
<keyword evidence="4 6" id="KW-1133">Transmembrane helix</keyword>
<accession>A0A975YJE0</accession>
<evidence type="ECO:0000256" key="1">
    <source>
        <dbReference type="ARBA" id="ARBA00004651"/>
    </source>
</evidence>
<feature type="transmembrane region" description="Helical" evidence="6">
    <location>
        <begin position="94"/>
        <end position="112"/>
    </location>
</feature>
<gene>
    <name evidence="8" type="ORF">KO353_15215</name>
</gene>
<keyword evidence="9" id="KW-1185">Reference proteome</keyword>
<feature type="transmembrane region" description="Helical" evidence="6">
    <location>
        <begin position="44"/>
        <end position="61"/>
    </location>
</feature>
<sequence>MSLTPYWAALIGALVVGVLGQLLLKAGAAAPGSVLEQVFRPTTLAGLALYGGGAFLYLFALRGIPVSVAFPSAASQYVVVAVVGWLVWAEPVGLQQVAGLLLIVAGVLLLATA</sequence>
<dbReference type="PANTHER" id="PTHR30561:SF9">
    <property type="entry name" value="4-AMINO-4-DEOXY-L-ARABINOSE-PHOSPHOUNDECAPRENOL FLIPPASE SUBUNIT ARNF-RELATED"/>
    <property type="match status" value="1"/>
</dbReference>
<evidence type="ECO:0000259" key="7">
    <source>
        <dbReference type="Pfam" id="PF00892"/>
    </source>
</evidence>
<dbReference type="RefSeq" id="WP_218285621.1">
    <property type="nucleotide sequence ID" value="NZ_CP076448.1"/>
</dbReference>
<dbReference type="PANTHER" id="PTHR30561">
    <property type="entry name" value="SMR FAMILY PROTON-DEPENDENT DRUG EFFLUX TRANSPORTER SUGE"/>
    <property type="match status" value="1"/>
</dbReference>
<evidence type="ECO:0000256" key="3">
    <source>
        <dbReference type="ARBA" id="ARBA00022692"/>
    </source>
</evidence>
<dbReference type="EMBL" id="CP076448">
    <property type="protein sequence ID" value="QXM24564.1"/>
    <property type="molecule type" value="Genomic_DNA"/>
</dbReference>
<dbReference type="GO" id="GO:0009103">
    <property type="term" value="P:lipopolysaccharide biosynthetic process"/>
    <property type="evidence" value="ECO:0007669"/>
    <property type="project" value="UniProtKB-KW"/>
</dbReference>
<proteinExistence type="predicted"/>
<keyword evidence="3 6" id="KW-0812">Transmembrane</keyword>
<protein>
    <submittedName>
        <fullName evidence="8">EamA family transporter</fullName>
    </submittedName>
</protein>